<accession>A0ABR8BRW5</accession>
<dbReference type="EMBL" id="JACJQL010000115">
    <property type="protein sequence ID" value="MBD2255683.1"/>
    <property type="molecule type" value="Genomic_DNA"/>
</dbReference>
<dbReference type="Proteomes" id="UP000621307">
    <property type="component" value="Unassembled WGS sequence"/>
</dbReference>
<sequence length="120" mass="13265">MPNWSAIKASFLALDQPHQLGELASSLAHLKSWVQSSDCHQVVPVVLDESLLYLSLIQQNTQIYDGELNQLQLVLQDWQRNWDNIKSQSSQTANIADVASGWSGRVLDLSGLLSSQSMSA</sequence>
<dbReference type="RefSeq" id="WP_190572747.1">
    <property type="nucleotide sequence ID" value="NZ_JACJQL010000115.1"/>
</dbReference>
<evidence type="ECO:0000313" key="2">
    <source>
        <dbReference type="Proteomes" id="UP000621307"/>
    </source>
</evidence>
<evidence type="ECO:0000313" key="1">
    <source>
        <dbReference type="EMBL" id="MBD2255683.1"/>
    </source>
</evidence>
<gene>
    <name evidence="1" type="ORF">H6G14_31315</name>
</gene>
<name>A0ABR8BRW5_9NOSO</name>
<keyword evidence="2" id="KW-1185">Reference proteome</keyword>
<reference evidence="1 2" key="1">
    <citation type="journal article" date="2020" name="ISME J.">
        <title>Comparative genomics reveals insights into cyanobacterial evolution and habitat adaptation.</title>
        <authorList>
            <person name="Chen M.Y."/>
            <person name="Teng W.K."/>
            <person name="Zhao L."/>
            <person name="Hu C.X."/>
            <person name="Zhou Y.K."/>
            <person name="Han B.P."/>
            <person name="Song L.R."/>
            <person name="Shu W.S."/>
        </authorList>
    </citation>
    <scope>NUCLEOTIDE SEQUENCE [LARGE SCALE GENOMIC DNA]</scope>
    <source>
        <strain evidence="1 2">FACHB-3921</strain>
    </source>
</reference>
<protein>
    <submittedName>
        <fullName evidence="1">Uncharacterized protein</fullName>
    </submittedName>
</protein>
<organism evidence="1 2">
    <name type="scientific">Nostoc parmelioides FACHB-3921</name>
    <dbReference type="NCBI Taxonomy" id="2692909"/>
    <lineage>
        <taxon>Bacteria</taxon>
        <taxon>Bacillati</taxon>
        <taxon>Cyanobacteriota</taxon>
        <taxon>Cyanophyceae</taxon>
        <taxon>Nostocales</taxon>
        <taxon>Nostocaceae</taxon>
        <taxon>Nostoc</taxon>
    </lineage>
</organism>
<proteinExistence type="predicted"/>
<comment type="caution">
    <text evidence="1">The sequence shown here is derived from an EMBL/GenBank/DDBJ whole genome shotgun (WGS) entry which is preliminary data.</text>
</comment>